<dbReference type="EMBL" id="JAKGBZ010000153">
    <property type="protein sequence ID" value="MCF3949006.1"/>
    <property type="molecule type" value="Genomic_DNA"/>
</dbReference>
<keyword evidence="3" id="KW-1185">Reference proteome</keyword>
<organism evidence="2 3">
    <name type="scientific">Acidiphilium iwatense</name>
    <dbReference type="NCBI Taxonomy" id="768198"/>
    <lineage>
        <taxon>Bacteria</taxon>
        <taxon>Pseudomonadati</taxon>
        <taxon>Pseudomonadota</taxon>
        <taxon>Alphaproteobacteria</taxon>
        <taxon>Acetobacterales</taxon>
        <taxon>Acidocellaceae</taxon>
        <taxon>Acidiphilium</taxon>
    </lineage>
</organism>
<evidence type="ECO:0000313" key="3">
    <source>
        <dbReference type="Proteomes" id="UP001521209"/>
    </source>
</evidence>
<feature type="region of interest" description="Disordered" evidence="1">
    <location>
        <begin position="88"/>
        <end position="120"/>
    </location>
</feature>
<sequence length="120" mass="13338">MAEKTPPKFYGAARVAVRAMRDVIEAELAAGLTLKEIHQKYRDRCTVSYERFRIHISREITGTAGSRGGQVPLFYKQKPPSLQVRPIERDGNTHIEAPAPPPFQDQRSFPVSAHPGPSAS</sequence>
<reference evidence="2 3" key="1">
    <citation type="submission" date="2022-01" db="EMBL/GenBank/DDBJ databases">
        <authorList>
            <person name="Won M."/>
            <person name="Kim S.-J."/>
            <person name="Kwon S.-W."/>
        </authorList>
    </citation>
    <scope>NUCLEOTIDE SEQUENCE [LARGE SCALE GENOMIC DNA]</scope>
    <source>
        <strain evidence="2 3">KCTC 23505</strain>
    </source>
</reference>
<dbReference type="Proteomes" id="UP001521209">
    <property type="component" value="Unassembled WGS sequence"/>
</dbReference>
<dbReference type="RefSeq" id="WP_235706312.1">
    <property type="nucleotide sequence ID" value="NZ_JAKGBZ010000153.1"/>
</dbReference>
<evidence type="ECO:0000256" key="1">
    <source>
        <dbReference type="SAM" id="MobiDB-lite"/>
    </source>
</evidence>
<gene>
    <name evidence="2" type="ORF">L2A60_20430</name>
</gene>
<evidence type="ECO:0000313" key="2">
    <source>
        <dbReference type="EMBL" id="MCF3949006.1"/>
    </source>
</evidence>
<comment type="caution">
    <text evidence="2">The sequence shown here is derived from an EMBL/GenBank/DDBJ whole genome shotgun (WGS) entry which is preliminary data.</text>
</comment>
<proteinExistence type="predicted"/>
<protein>
    <submittedName>
        <fullName evidence="2">TraK family protein</fullName>
    </submittedName>
</protein>
<accession>A0ABS9E1W9</accession>
<name>A0ABS9E1W9_9PROT</name>